<organism evidence="5 6">
    <name type="scientific">Streptomyces cellulosae</name>
    <dbReference type="NCBI Taxonomy" id="1968"/>
    <lineage>
        <taxon>Bacteria</taxon>
        <taxon>Bacillati</taxon>
        <taxon>Actinomycetota</taxon>
        <taxon>Actinomycetes</taxon>
        <taxon>Kitasatosporales</taxon>
        <taxon>Streptomycetaceae</taxon>
        <taxon>Streptomyces</taxon>
    </lineage>
</organism>
<dbReference type="PROSITE" id="PS50977">
    <property type="entry name" value="HTH_TETR_2"/>
    <property type="match status" value="1"/>
</dbReference>
<proteinExistence type="predicted"/>
<keyword evidence="1 2" id="KW-0238">DNA-binding</keyword>
<dbReference type="InterPro" id="IPR050109">
    <property type="entry name" value="HTH-type_TetR-like_transc_reg"/>
</dbReference>
<dbReference type="PANTHER" id="PTHR30055">
    <property type="entry name" value="HTH-TYPE TRANSCRIPTIONAL REGULATOR RUTR"/>
    <property type="match status" value="1"/>
</dbReference>
<dbReference type="Pfam" id="PF17940">
    <property type="entry name" value="TetR_C_31"/>
    <property type="match status" value="1"/>
</dbReference>
<evidence type="ECO:0000256" key="2">
    <source>
        <dbReference type="PROSITE-ProRule" id="PRU00335"/>
    </source>
</evidence>
<dbReference type="PANTHER" id="PTHR30055:SF231">
    <property type="entry name" value="TRANSCRIPTIONAL REGULATORY PROTEIN (PROBABLY DEOR-FAMILY)-RELATED"/>
    <property type="match status" value="1"/>
</dbReference>
<dbReference type="InterPro" id="IPR036271">
    <property type="entry name" value="Tet_transcr_reg_TetR-rel_C_sf"/>
</dbReference>
<dbReference type="Pfam" id="PF00440">
    <property type="entry name" value="TetR_N"/>
    <property type="match status" value="1"/>
</dbReference>
<dbReference type="EMBL" id="JBITDC010000001">
    <property type="protein sequence ID" value="MFI5673064.1"/>
    <property type="molecule type" value="Genomic_DNA"/>
</dbReference>
<evidence type="ECO:0000256" key="3">
    <source>
        <dbReference type="SAM" id="MobiDB-lite"/>
    </source>
</evidence>
<feature type="domain" description="HTH tetR-type" evidence="4">
    <location>
        <begin position="70"/>
        <end position="130"/>
    </location>
</feature>
<evidence type="ECO:0000313" key="5">
    <source>
        <dbReference type="EMBL" id="MFI5673064.1"/>
    </source>
</evidence>
<dbReference type="InterPro" id="IPR041583">
    <property type="entry name" value="TetR_C_31"/>
</dbReference>
<dbReference type="Proteomes" id="UP001612415">
    <property type="component" value="Unassembled WGS sequence"/>
</dbReference>
<dbReference type="PRINTS" id="PR00455">
    <property type="entry name" value="HTHTETR"/>
</dbReference>
<reference evidence="5 6" key="1">
    <citation type="submission" date="2024-10" db="EMBL/GenBank/DDBJ databases">
        <title>The Natural Products Discovery Center: Release of the First 8490 Sequenced Strains for Exploring Actinobacteria Biosynthetic Diversity.</title>
        <authorList>
            <person name="Kalkreuter E."/>
            <person name="Kautsar S.A."/>
            <person name="Yang D."/>
            <person name="Bader C.D."/>
            <person name="Teijaro C.N."/>
            <person name="Fluegel L."/>
            <person name="Davis C.M."/>
            <person name="Simpson J.R."/>
            <person name="Lauterbach L."/>
            <person name="Steele A.D."/>
            <person name="Gui C."/>
            <person name="Meng S."/>
            <person name="Li G."/>
            <person name="Viehrig K."/>
            <person name="Ye F."/>
            <person name="Su P."/>
            <person name="Kiefer A.F."/>
            <person name="Nichols A."/>
            <person name="Cepeda A.J."/>
            <person name="Yan W."/>
            <person name="Fan B."/>
            <person name="Jiang Y."/>
            <person name="Adhikari A."/>
            <person name="Zheng C.-J."/>
            <person name="Schuster L."/>
            <person name="Cowan T.M."/>
            <person name="Smanski M.J."/>
            <person name="Chevrette M.G."/>
            <person name="De Carvalho L.P.S."/>
            <person name="Shen B."/>
        </authorList>
    </citation>
    <scope>NUCLEOTIDE SEQUENCE [LARGE SCALE GENOMIC DNA]</scope>
    <source>
        <strain evidence="5 6">NPDC051599</strain>
    </source>
</reference>
<dbReference type="InterPro" id="IPR009057">
    <property type="entry name" value="Homeodomain-like_sf"/>
</dbReference>
<gene>
    <name evidence="5" type="ORF">ACIA8P_00095</name>
</gene>
<sequence>MRPTGGLDGDECPLICTSVLKACTFVRMLPIEPPSTDPPEGETAKETAGGERQTSAHSGGGRRRTRRNDPDRKTHILDATLDVIADHGVAGTTHRRIAARAGVPLGSITYHFASLTDLQAQTFARHVELQSAVFENLFANVTTREHFVDVLVDLVHGGPARHRSAVLGFELHLAALRNPGLRALTQAWTEDSRTVLARFTGPDSAARLDSLLEGMIMHALLTTAPQSRERTRDAIDQTLGPAGRPGS</sequence>
<protein>
    <submittedName>
        <fullName evidence="5">TetR/AcrR family transcriptional regulator</fullName>
    </submittedName>
</protein>
<keyword evidence="6" id="KW-1185">Reference proteome</keyword>
<name>A0ABW7XSP5_STRCE</name>
<evidence type="ECO:0000256" key="1">
    <source>
        <dbReference type="ARBA" id="ARBA00023125"/>
    </source>
</evidence>
<feature type="region of interest" description="Disordered" evidence="3">
    <location>
        <begin position="30"/>
        <end position="74"/>
    </location>
</feature>
<accession>A0ABW7XSP5</accession>
<dbReference type="SUPFAM" id="SSF48498">
    <property type="entry name" value="Tetracyclin repressor-like, C-terminal domain"/>
    <property type="match status" value="1"/>
</dbReference>
<comment type="caution">
    <text evidence="5">The sequence shown here is derived from an EMBL/GenBank/DDBJ whole genome shotgun (WGS) entry which is preliminary data.</text>
</comment>
<evidence type="ECO:0000259" key="4">
    <source>
        <dbReference type="PROSITE" id="PS50977"/>
    </source>
</evidence>
<dbReference type="SUPFAM" id="SSF46689">
    <property type="entry name" value="Homeodomain-like"/>
    <property type="match status" value="1"/>
</dbReference>
<dbReference type="InterPro" id="IPR001647">
    <property type="entry name" value="HTH_TetR"/>
</dbReference>
<dbReference type="RefSeq" id="WP_398654133.1">
    <property type="nucleotide sequence ID" value="NZ_JBITDC010000001.1"/>
</dbReference>
<evidence type="ECO:0000313" key="6">
    <source>
        <dbReference type="Proteomes" id="UP001612415"/>
    </source>
</evidence>
<dbReference type="Gene3D" id="1.10.357.10">
    <property type="entry name" value="Tetracycline Repressor, domain 2"/>
    <property type="match status" value="1"/>
</dbReference>
<feature type="DNA-binding region" description="H-T-H motif" evidence="2">
    <location>
        <begin position="93"/>
        <end position="112"/>
    </location>
</feature>